<keyword evidence="2" id="KW-1185">Reference proteome</keyword>
<reference evidence="1 2" key="1">
    <citation type="journal article" date="2002" name="Environ. Microbiol.">
        <title>Complete genome sequence and comparative analysis of the metabolically versatile Pseudomonas putida KT2440.</title>
        <authorList>
            <person name="Nelson K.E."/>
            <person name="Weinel C."/>
            <person name="Paulsen I.T."/>
            <person name="Dodson R.J."/>
            <person name="Hilbert H."/>
            <person name="Martins dos Santos V.A."/>
            <person name="Fouts D.E."/>
            <person name="Gill S.R."/>
            <person name="Pop M."/>
            <person name="Holmes M."/>
            <person name="Brinkac L."/>
            <person name="Beanan M."/>
            <person name="DeBoy R.T."/>
            <person name="Daugherty S."/>
            <person name="Kolonay J."/>
            <person name="Madupu R."/>
            <person name="Nelson W."/>
            <person name="White O."/>
            <person name="Peterson J."/>
            <person name="Khouri H."/>
            <person name="Hance I."/>
            <person name="Chris Lee P."/>
            <person name="Holtzapple E."/>
            <person name="Scanlan D."/>
            <person name="Tran K."/>
            <person name="Moazzez A."/>
            <person name="Utterback T."/>
            <person name="Rizzo M."/>
            <person name="Lee K."/>
            <person name="Kosack D."/>
            <person name="Moestl D."/>
            <person name="Wedler H."/>
            <person name="Lauber J."/>
            <person name="Stjepandic D."/>
            <person name="Hoheisel J."/>
            <person name="Straetz M."/>
            <person name="Heim S."/>
            <person name="Kiewitz C."/>
            <person name="Eisen J.A."/>
            <person name="Timmis K.N."/>
            <person name="Dusterhoft A."/>
            <person name="Tummler B."/>
            <person name="Fraser C.M."/>
        </authorList>
    </citation>
    <scope>NUCLEOTIDE SEQUENCE [LARGE SCALE GENOMIC DNA]</scope>
    <source>
        <strain evidence="2">ATCC 47054 / DSM 6125 / CFBP 8728 / NCIMB 11950 / KT2440</strain>
    </source>
</reference>
<dbReference type="KEGG" id="ppu:PP_5710"/>
<dbReference type="EMBL" id="AE015451">
    <property type="protein sequence ID" value="AMM03046.1"/>
    <property type="molecule type" value="Genomic_DNA"/>
</dbReference>
<reference evidence="1 2" key="2">
    <citation type="journal article" date="2016" name="Environ. Microbiol.">
        <title>The revisited genome of Pseudomonas putida KT2440 enlightens its value as a robust metabolic chassis.</title>
        <authorList>
            <person name="Belda E."/>
            <person name="van Heck R.G."/>
            <person name="Lopez-Sanchez M.J."/>
            <person name="Cruveiller S."/>
            <person name="Barbe V."/>
            <person name="Fraser C."/>
            <person name="Klenk H.P."/>
            <person name="Petersen J."/>
            <person name="Morgat A."/>
            <person name="Nikel P.I."/>
            <person name="Vallenet D."/>
            <person name="Rouy Z."/>
            <person name="Sekowska A."/>
            <person name="Martins Dos Santos V.A."/>
            <person name="de Lorenzo V."/>
            <person name="Danchin A."/>
            <person name="Medigue C."/>
        </authorList>
    </citation>
    <scope>NUCLEOTIDE SEQUENCE [LARGE SCALE GENOMIC DNA]</scope>
    <source>
        <strain evidence="2">ATCC 47054 / DSM 6125 / CFBP 8728 / NCIMB 11950 / KT2440</strain>
    </source>
</reference>
<dbReference type="PROSITE" id="PS51257">
    <property type="entry name" value="PROKAR_LIPOPROTEIN"/>
    <property type="match status" value="1"/>
</dbReference>
<gene>
    <name evidence="1" type="ordered locus">PP_5710</name>
</gene>
<dbReference type="OrthoDB" id="7018430at2"/>
<evidence type="ECO:0008006" key="3">
    <source>
        <dbReference type="Google" id="ProtNLM"/>
    </source>
</evidence>
<sequence>MRSHIWLLSAVFLSACSGLSPYRSVAPVDQAIKACGLGYSADVTAAFKGAFQYADATKSKGVDFSASMKDSLSTQLATMMDSKELGSKERAEIILKTQDCVIRLSDAYRPKARNELVNACIQDLQRRVSGAGSIQSTNTVREWIVDSEERDGAVERLKVNAAFHSFGGGTEPIVFYCVIKDGSYYDVEAIKTK</sequence>
<dbReference type="BioCyc" id="PPUT160488:G1G01-5073-MONOMER"/>
<name>A0A140FWR3_PSEPK</name>
<proteinExistence type="predicted"/>
<organism evidence="1 2">
    <name type="scientific">Pseudomonas putida (strain ATCC 47054 / DSM 6125 / CFBP 8728 / NCIMB 11950 / KT2440)</name>
    <dbReference type="NCBI Taxonomy" id="160488"/>
    <lineage>
        <taxon>Bacteria</taxon>
        <taxon>Pseudomonadati</taxon>
        <taxon>Pseudomonadota</taxon>
        <taxon>Gammaproteobacteria</taxon>
        <taxon>Pseudomonadales</taxon>
        <taxon>Pseudomonadaceae</taxon>
        <taxon>Pseudomonas</taxon>
    </lineage>
</organism>
<evidence type="ECO:0000313" key="1">
    <source>
        <dbReference type="EMBL" id="AMM03046.1"/>
    </source>
</evidence>
<evidence type="ECO:0000313" key="2">
    <source>
        <dbReference type="Proteomes" id="UP000000556"/>
    </source>
</evidence>
<dbReference type="STRING" id="160488.PP_5710"/>
<dbReference type="Proteomes" id="UP000000556">
    <property type="component" value="Chromosome"/>
</dbReference>
<dbReference type="RefSeq" id="WP_061405709.1">
    <property type="nucleotide sequence ID" value="NC_002947.4"/>
</dbReference>
<accession>A0A140FWR3</accession>
<protein>
    <recommendedName>
        <fullName evidence="3">Lipoprotein</fullName>
    </recommendedName>
</protein>
<dbReference type="GeneID" id="83682461"/>
<dbReference type="AlphaFoldDB" id="A0A140FWR3"/>